<proteinExistence type="predicted"/>
<reference evidence="3" key="1">
    <citation type="submission" date="2019-08" db="EMBL/GenBank/DDBJ databases">
        <authorList>
            <person name="Kucharzyk K."/>
            <person name="Murdoch R.W."/>
            <person name="Higgins S."/>
            <person name="Loffler F."/>
        </authorList>
    </citation>
    <scope>NUCLEOTIDE SEQUENCE</scope>
</reference>
<feature type="compositionally biased region" description="Polar residues" evidence="1">
    <location>
        <begin position="1"/>
        <end position="10"/>
    </location>
</feature>
<sequence length="62" mass="6278">MPSNPNEAQEVSSTPSVTSTVTAPSDTSTPGMGNPFNAIAYIITIGASAIGGISTLVIKRKK</sequence>
<gene>
    <name evidence="3" type="ORF">SDC9_203925</name>
</gene>
<evidence type="ECO:0000313" key="3">
    <source>
        <dbReference type="EMBL" id="MPN56239.1"/>
    </source>
</evidence>
<protein>
    <submittedName>
        <fullName evidence="3">Uncharacterized protein</fullName>
    </submittedName>
</protein>
<keyword evidence="2" id="KW-0812">Transmembrane</keyword>
<comment type="caution">
    <text evidence="3">The sequence shown here is derived from an EMBL/GenBank/DDBJ whole genome shotgun (WGS) entry which is preliminary data.</text>
</comment>
<keyword evidence="2" id="KW-1133">Transmembrane helix</keyword>
<name>A0A645J0J7_9ZZZZ</name>
<dbReference type="EMBL" id="VSSQ01126354">
    <property type="protein sequence ID" value="MPN56239.1"/>
    <property type="molecule type" value="Genomic_DNA"/>
</dbReference>
<accession>A0A645J0J7</accession>
<evidence type="ECO:0000256" key="1">
    <source>
        <dbReference type="SAM" id="MobiDB-lite"/>
    </source>
</evidence>
<feature type="region of interest" description="Disordered" evidence="1">
    <location>
        <begin position="1"/>
        <end position="33"/>
    </location>
</feature>
<dbReference type="AlphaFoldDB" id="A0A645J0J7"/>
<organism evidence="3">
    <name type="scientific">bioreactor metagenome</name>
    <dbReference type="NCBI Taxonomy" id="1076179"/>
    <lineage>
        <taxon>unclassified sequences</taxon>
        <taxon>metagenomes</taxon>
        <taxon>ecological metagenomes</taxon>
    </lineage>
</organism>
<evidence type="ECO:0000256" key="2">
    <source>
        <dbReference type="SAM" id="Phobius"/>
    </source>
</evidence>
<keyword evidence="2" id="KW-0472">Membrane</keyword>
<feature type="transmembrane region" description="Helical" evidence="2">
    <location>
        <begin position="38"/>
        <end position="58"/>
    </location>
</feature>
<feature type="compositionally biased region" description="Low complexity" evidence="1">
    <location>
        <begin position="11"/>
        <end position="30"/>
    </location>
</feature>